<evidence type="ECO:0000313" key="3">
    <source>
        <dbReference type="EMBL" id="MBV0901048.1"/>
    </source>
</evidence>
<dbReference type="InterPro" id="IPR006015">
    <property type="entry name" value="Universal_stress_UspA"/>
</dbReference>
<dbReference type="Pfam" id="PF00582">
    <property type="entry name" value="Usp"/>
    <property type="match status" value="1"/>
</dbReference>
<comment type="similarity">
    <text evidence="1">Belongs to the universal stress protein A family.</text>
</comment>
<dbReference type="EMBL" id="JAHQXE010000001">
    <property type="protein sequence ID" value="MBV0901048.1"/>
    <property type="molecule type" value="Genomic_DNA"/>
</dbReference>
<dbReference type="PANTHER" id="PTHR46268">
    <property type="entry name" value="STRESS RESPONSE PROTEIN NHAX"/>
    <property type="match status" value="1"/>
</dbReference>
<gene>
    <name evidence="3" type="ORF">KTS37_04520</name>
</gene>
<keyword evidence="4" id="KW-1185">Reference proteome</keyword>
<dbReference type="PANTHER" id="PTHR46268:SF6">
    <property type="entry name" value="UNIVERSAL STRESS PROTEIN UP12"/>
    <property type="match status" value="1"/>
</dbReference>
<protein>
    <submittedName>
        <fullName evidence="3">Universal stress protein</fullName>
    </submittedName>
</protein>
<evidence type="ECO:0000256" key="1">
    <source>
        <dbReference type="ARBA" id="ARBA00008791"/>
    </source>
</evidence>
<name>A0AA41FYP4_9EURY</name>
<dbReference type="Proteomes" id="UP001166304">
    <property type="component" value="Unassembled WGS sequence"/>
</dbReference>
<dbReference type="PRINTS" id="PR01438">
    <property type="entry name" value="UNVRSLSTRESS"/>
</dbReference>
<dbReference type="InterPro" id="IPR014729">
    <property type="entry name" value="Rossmann-like_a/b/a_fold"/>
</dbReference>
<accession>A0AA41FYP4</accession>
<organism evidence="3 4">
    <name type="scientific">Haloarcula salina</name>
    <dbReference type="NCBI Taxonomy" id="1429914"/>
    <lineage>
        <taxon>Archaea</taxon>
        <taxon>Methanobacteriati</taxon>
        <taxon>Methanobacteriota</taxon>
        <taxon>Stenosarchaea group</taxon>
        <taxon>Halobacteria</taxon>
        <taxon>Halobacteriales</taxon>
        <taxon>Haloarculaceae</taxon>
        <taxon>Haloarcula</taxon>
    </lineage>
</organism>
<reference evidence="3" key="1">
    <citation type="submission" date="2021-06" db="EMBL/GenBank/DDBJ databases">
        <title>New haloarchaea isolates fom saline soil.</title>
        <authorList>
            <person name="Duran-Viseras A."/>
            <person name="Sanchez-Porro C.S."/>
            <person name="Ventosa A."/>
        </authorList>
    </citation>
    <scope>NUCLEOTIDE SEQUENCE</scope>
    <source>
        <strain evidence="3">JCM 18369</strain>
    </source>
</reference>
<dbReference type="PIRSF" id="PIRSF006276">
    <property type="entry name" value="UspA"/>
    <property type="match status" value="1"/>
</dbReference>
<dbReference type="CDD" id="cd00293">
    <property type="entry name" value="USP-like"/>
    <property type="match status" value="1"/>
</dbReference>
<sequence>MYDRILVPTDGSAGMDDVITHAGTLARAHDSEVHALYVVDTGRFSTLPAETTWESVTTMLEREGEMALDSFERLIGDGVAVEGAVVEGGPSREIVEYAREHDCDLIVMGTHGRGGIDRLLLGSVAERVVRSSTVPVVTVPVTATEREAPDGEQPAGVPR</sequence>
<comment type="caution">
    <text evidence="3">The sequence shown here is derived from an EMBL/GenBank/DDBJ whole genome shotgun (WGS) entry which is preliminary data.</text>
</comment>
<evidence type="ECO:0000313" key="4">
    <source>
        <dbReference type="Proteomes" id="UP001166304"/>
    </source>
</evidence>
<dbReference type="SUPFAM" id="SSF52402">
    <property type="entry name" value="Adenine nucleotide alpha hydrolases-like"/>
    <property type="match status" value="1"/>
</dbReference>
<dbReference type="InterPro" id="IPR006016">
    <property type="entry name" value="UspA"/>
</dbReference>
<dbReference type="AlphaFoldDB" id="A0AA41FYP4"/>
<dbReference type="RefSeq" id="WP_162411686.1">
    <property type="nucleotide sequence ID" value="NZ_JAHQXE010000001.1"/>
</dbReference>
<proteinExistence type="inferred from homology"/>
<evidence type="ECO:0000259" key="2">
    <source>
        <dbReference type="Pfam" id="PF00582"/>
    </source>
</evidence>
<dbReference type="Gene3D" id="3.40.50.620">
    <property type="entry name" value="HUPs"/>
    <property type="match status" value="1"/>
</dbReference>
<feature type="domain" description="UspA" evidence="2">
    <location>
        <begin position="1"/>
        <end position="140"/>
    </location>
</feature>